<evidence type="ECO:0000256" key="1">
    <source>
        <dbReference type="SAM" id="MobiDB-lite"/>
    </source>
</evidence>
<feature type="chain" id="PRO_5029443404" evidence="2">
    <location>
        <begin position="24"/>
        <end position="247"/>
    </location>
</feature>
<comment type="caution">
    <text evidence="3">The sequence shown here is derived from an EMBL/GenBank/DDBJ whole genome shotgun (WGS) entry which is preliminary data.</text>
</comment>
<evidence type="ECO:0000313" key="3">
    <source>
        <dbReference type="EMBL" id="KAF5226316.1"/>
    </source>
</evidence>
<name>A0A7J6YIS7_TRYCR</name>
<organism evidence="3 4">
    <name type="scientific">Trypanosoma cruzi</name>
    <dbReference type="NCBI Taxonomy" id="5693"/>
    <lineage>
        <taxon>Eukaryota</taxon>
        <taxon>Discoba</taxon>
        <taxon>Euglenozoa</taxon>
        <taxon>Kinetoplastea</taxon>
        <taxon>Metakinetoplastina</taxon>
        <taxon>Trypanosomatida</taxon>
        <taxon>Trypanosomatidae</taxon>
        <taxon>Trypanosoma</taxon>
        <taxon>Schizotrypanum</taxon>
    </lineage>
</organism>
<keyword evidence="2" id="KW-0732">Signal</keyword>
<feature type="signal peptide" evidence="2">
    <location>
        <begin position="1"/>
        <end position="23"/>
    </location>
</feature>
<dbReference type="Proteomes" id="UP000583944">
    <property type="component" value="Unassembled WGS sequence"/>
</dbReference>
<dbReference type="VEuPathDB" id="TriTrypDB:ECC02_000439"/>
<dbReference type="EMBL" id="JABDHM010000002">
    <property type="protein sequence ID" value="KAF5226316.1"/>
    <property type="molecule type" value="Genomic_DNA"/>
</dbReference>
<accession>A0A7J6YIS7</accession>
<dbReference type="VEuPathDB" id="TriTrypDB:BCY84_07488"/>
<evidence type="ECO:0000256" key="2">
    <source>
        <dbReference type="SAM" id="SignalP"/>
    </source>
</evidence>
<reference evidence="3 4" key="1">
    <citation type="journal article" date="2019" name="Genome Biol. Evol.">
        <title>Nanopore Sequencing Significantly Improves Genome Assembly of the Protozoan Parasite Trypanosoma cruzi.</title>
        <authorList>
            <person name="Diaz-Viraque F."/>
            <person name="Pita S."/>
            <person name="Greif G."/>
            <person name="de Souza R.C.M."/>
            <person name="Iraola G."/>
            <person name="Robello C."/>
        </authorList>
    </citation>
    <scope>NUCLEOTIDE SEQUENCE [LARGE SCALE GENOMIC DNA]</scope>
    <source>
        <strain evidence="3 4">Berenice</strain>
    </source>
</reference>
<protein>
    <submittedName>
        <fullName evidence="3">Uncharacterized protein</fullName>
    </submittedName>
</protein>
<gene>
    <name evidence="3" type="ORF">ECC02_000439</name>
</gene>
<sequence>MSSFFFFFAFLMQEIGFTRNSQATMSTSSSSSCANKRDVLNRVKEVLEAYVKSGVIDREDLKRLAKKSAEAIVPPAAVGAVDRATLQQLMTFLDESGAEEAVIAPIRAAEAAISTRAAVVKEEAEKKEHSEPSKALVAGVGFSLTALRERMAKKKEELRRQREEATVTAEQMPRGDAPTMTASVALSSLPGETSRSSLAAADEPPTRKCKTEANTSLPLPSLQEVDLYADLEGPPCGWRTQLQPISM</sequence>
<dbReference type="AlphaFoldDB" id="A0A7J6YIS7"/>
<evidence type="ECO:0000313" key="4">
    <source>
        <dbReference type="Proteomes" id="UP000583944"/>
    </source>
</evidence>
<feature type="region of interest" description="Disordered" evidence="1">
    <location>
        <begin position="155"/>
        <end position="217"/>
    </location>
</feature>
<feature type="compositionally biased region" description="Basic and acidic residues" evidence="1">
    <location>
        <begin position="155"/>
        <end position="165"/>
    </location>
</feature>
<feature type="compositionally biased region" description="Polar residues" evidence="1">
    <location>
        <begin position="180"/>
        <end position="197"/>
    </location>
</feature>
<proteinExistence type="predicted"/>